<feature type="region of interest" description="Disordered" evidence="6">
    <location>
        <begin position="71"/>
        <end position="402"/>
    </location>
</feature>
<feature type="compositionally biased region" description="Basic and acidic residues" evidence="6">
    <location>
        <begin position="384"/>
        <end position="402"/>
    </location>
</feature>
<comment type="subcellular location">
    <subcellularLocation>
        <location evidence="1">Nucleus</location>
    </subcellularLocation>
</comment>
<evidence type="ECO:0000256" key="4">
    <source>
        <dbReference type="ARBA" id="ARBA00023274"/>
    </source>
</evidence>
<evidence type="ECO:0000256" key="6">
    <source>
        <dbReference type="SAM" id="MobiDB-lite"/>
    </source>
</evidence>
<dbReference type="InterPro" id="IPR012604">
    <property type="entry name" value="RBM1CTR"/>
</dbReference>
<dbReference type="InterPro" id="IPR000504">
    <property type="entry name" value="RRM_dom"/>
</dbReference>
<evidence type="ECO:0000313" key="9">
    <source>
        <dbReference type="EMBL" id="JAC06636.1"/>
    </source>
</evidence>
<dbReference type="Pfam" id="PF08081">
    <property type="entry name" value="RBM1CTR"/>
    <property type="match status" value="1"/>
</dbReference>
<dbReference type="InterPro" id="IPR012677">
    <property type="entry name" value="Nucleotide-bd_a/b_plait_sf"/>
</dbReference>
<dbReference type="PROSITE" id="PS50102">
    <property type="entry name" value="RRM"/>
    <property type="match status" value="1"/>
</dbReference>
<dbReference type="GO" id="GO:0003723">
    <property type="term" value="F:RNA binding"/>
    <property type="evidence" value="ECO:0007669"/>
    <property type="project" value="UniProtKB-UniRule"/>
</dbReference>
<dbReference type="CDD" id="cd12382">
    <property type="entry name" value="RRM_RBMX_like"/>
    <property type="match status" value="1"/>
</dbReference>
<evidence type="ECO:0000256" key="3">
    <source>
        <dbReference type="ARBA" id="ARBA00023242"/>
    </source>
</evidence>
<reference evidence="9" key="2">
    <citation type="journal article" date="2014" name="Nature">
        <title>Origins and functional evolution of Y chromosome gene repertoires across mammals.</title>
        <authorList>
            <person name="Cortez D."/>
            <person name="Marin R."/>
            <person name="Toledo-Flores D."/>
            <person name="Froidevaux L."/>
            <person name="Liechti A."/>
            <person name="Waters P.D."/>
            <person name="Grutzner F."/>
            <person name="Kaessmann H."/>
        </authorList>
    </citation>
    <scope>NUCLEOTIDE SEQUENCE</scope>
    <source>
        <tissue evidence="9">Liver</tissue>
    </source>
</reference>
<evidence type="ECO:0000256" key="5">
    <source>
        <dbReference type="PROSITE-ProRule" id="PRU00176"/>
    </source>
</evidence>
<dbReference type="SMART" id="SM00361">
    <property type="entry name" value="RRM_1"/>
    <property type="match status" value="1"/>
</dbReference>
<dbReference type="Pfam" id="PF00076">
    <property type="entry name" value="RRM_1"/>
    <property type="match status" value="1"/>
</dbReference>
<dbReference type="EMBL" id="U79565">
    <property type="protein sequence ID" value="AAD00327.1"/>
    <property type="molecule type" value="mRNA"/>
</dbReference>
<feature type="domain" description="RRM" evidence="7">
    <location>
        <begin position="7"/>
        <end position="85"/>
    </location>
</feature>
<proteinExistence type="evidence at transcript level"/>
<dbReference type="FunFam" id="3.30.70.330:FF:000119">
    <property type="entry name" value="RNA-binding motif protein, X chromosome"/>
    <property type="match status" value="1"/>
</dbReference>
<dbReference type="Gene3D" id="3.30.70.330">
    <property type="match status" value="1"/>
</dbReference>
<dbReference type="SMART" id="SM00360">
    <property type="entry name" value="RRM"/>
    <property type="match status" value="1"/>
</dbReference>
<feature type="compositionally biased region" description="Basic and acidic residues" evidence="6">
    <location>
        <begin position="192"/>
        <end position="213"/>
    </location>
</feature>
<evidence type="ECO:0000313" key="8">
    <source>
        <dbReference type="EMBL" id="AAD00327.1"/>
    </source>
</evidence>
<evidence type="ECO:0000256" key="1">
    <source>
        <dbReference type="ARBA" id="ARBA00004123"/>
    </source>
</evidence>
<gene>
    <name evidence="9" type="primary">RBMY</name>
</gene>
<keyword evidence="4" id="KW-0687">Ribonucleoprotein</keyword>
<dbReference type="InterPro" id="IPR035979">
    <property type="entry name" value="RBD_domain_sf"/>
</dbReference>
<organism evidence="8">
    <name type="scientific">Notamacropus eugenii</name>
    <name type="common">Tammar wallaby</name>
    <name type="synonym">Macropus eugenii</name>
    <dbReference type="NCBI Taxonomy" id="9315"/>
    <lineage>
        <taxon>Eukaryota</taxon>
        <taxon>Metazoa</taxon>
        <taxon>Chordata</taxon>
        <taxon>Craniata</taxon>
        <taxon>Vertebrata</taxon>
        <taxon>Euteleostomi</taxon>
        <taxon>Mammalia</taxon>
        <taxon>Metatheria</taxon>
        <taxon>Diprotodontia</taxon>
        <taxon>Macropodidae</taxon>
        <taxon>Notamacropus</taxon>
    </lineage>
</organism>
<evidence type="ECO:0000256" key="2">
    <source>
        <dbReference type="ARBA" id="ARBA00022884"/>
    </source>
</evidence>
<dbReference type="AlphaFoldDB" id="O97767"/>
<dbReference type="GO" id="GO:1990904">
    <property type="term" value="C:ribonucleoprotein complex"/>
    <property type="evidence" value="ECO:0007669"/>
    <property type="project" value="UniProtKB-KW"/>
</dbReference>
<keyword evidence="3" id="KW-0539">Nucleus</keyword>
<feature type="compositionally biased region" description="Basic and acidic residues" evidence="6">
    <location>
        <begin position="248"/>
        <end position="283"/>
    </location>
</feature>
<feature type="compositionally biased region" description="Low complexity" evidence="6">
    <location>
        <begin position="335"/>
        <end position="350"/>
    </location>
</feature>
<protein>
    <submittedName>
        <fullName evidence="8">RBM1</fullName>
    </submittedName>
    <submittedName>
        <fullName evidence="9">RBMY</fullName>
    </submittedName>
</protein>
<evidence type="ECO:0000259" key="7">
    <source>
        <dbReference type="PROSITE" id="PS50102"/>
    </source>
</evidence>
<reference evidence="8" key="1">
    <citation type="journal article" date="1996" name="Nat. Genet.">
        <title>A human candidate spermatogenesis gene RBM1 is conserved and amplified on the marsupial Y chromosome.</title>
        <authorList>
            <person name="Delbridge M.L."/>
            <person name="Harry J.L."/>
            <person name="Toder R."/>
            <person name="O'Neill R.J.W."/>
            <person name="Ma K."/>
            <person name="Chandley A.C."/>
            <person name="Graves J.A.M."/>
        </authorList>
    </citation>
    <scope>NUCLEOTIDE SEQUENCE</scope>
</reference>
<feature type="compositionally biased region" description="Polar residues" evidence="6">
    <location>
        <begin position="214"/>
        <end position="223"/>
    </location>
</feature>
<keyword evidence="2 5" id="KW-0694">RNA-binding</keyword>
<accession>O97767</accession>
<dbReference type="SUPFAM" id="SSF54928">
    <property type="entry name" value="RNA-binding domain, RBD"/>
    <property type="match status" value="1"/>
</dbReference>
<dbReference type="InterPro" id="IPR050441">
    <property type="entry name" value="RBM"/>
</dbReference>
<dbReference type="GO" id="GO:0005634">
    <property type="term" value="C:nucleus"/>
    <property type="evidence" value="ECO:0007669"/>
    <property type="project" value="UniProtKB-SubCell"/>
</dbReference>
<dbReference type="InterPro" id="IPR003954">
    <property type="entry name" value="RRM_euk-type"/>
</dbReference>
<dbReference type="PANTHER" id="PTHR48034">
    <property type="entry name" value="TRANSFORMER-2 SEX-DETERMINING PROTEIN-RELATED"/>
    <property type="match status" value="1"/>
</dbReference>
<sequence>MEAHCPGTLFIGGLNVGTNEKDLESVFGKYGHIVKVLLMKDQETNKSRGFAFVTFESPAAAKDAARDMNGKALDGKSIKVEQANKPSFESGRRGPPPAPRSRGPPRGLRHGRGGSGEARGPPRGGHMDDSGYSLNFNMGSSMGPLLVKRGAPPQSGQPSPKRSAPSGPVYSSRQMGGRGQLSGGRDSYGGPPRRESLSSRRDVHMSPRDDSYSTKESYSSRDYASSWDVRGYASFRDPRDYAPLPREYVYRDYGHSSSRDEYTSRGYSDRDSYGGGRDRDYSDHQSGGRYRDSYESYGYSRRAPPPRGPSCYGGSSRYEDYSSTRDGYGYGCGGSQKSYSSSRSGIYSSSRDCVGRQERGLPSAMSRGYPAPHDSYSSSSRGARRGDGRGGSRSERGGRSRY</sequence>
<dbReference type="EMBL" id="GATO01000010">
    <property type="protein sequence ID" value="JAC06636.1"/>
    <property type="molecule type" value="Transcribed_RNA"/>
</dbReference>
<name>O97767_NOTEU</name>